<dbReference type="PATRIC" id="fig|272943.9.peg.113"/>
<dbReference type="KEGG" id="rsp:RSP_7372"/>
<proteinExistence type="predicted"/>
<sequence length="104" mass="11857">MYHTKLKDLSLEELKELRVEIAQAITAQERHCKQEALEQLQAKARQLGFNLEELAPAMQRGQVGAMLRYANPANPGEVWRGRGRKPRWFTQAMAAGKSPEELQI</sequence>
<dbReference type="EMBL" id="CP000146">
    <property type="protein sequence ID" value="ABA81530.1"/>
    <property type="molecule type" value="Genomic_DNA"/>
</dbReference>
<dbReference type="PhylomeDB" id="Q3IVA4"/>
<dbReference type="SMART" id="SM00528">
    <property type="entry name" value="HNS"/>
    <property type="match status" value="1"/>
</dbReference>
<evidence type="ECO:0000313" key="3">
    <source>
        <dbReference type="Proteomes" id="UP000002703"/>
    </source>
</evidence>
<dbReference type="Pfam" id="PF00816">
    <property type="entry name" value="Histone_HNS"/>
    <property type="match status" value="1"/>
</dbReference>
<evidence type="ECO:0000259" key="1">
    <source>
        <dbReference type="SMART" id="SM00528"/>
    </source>
</evidence>
<dbReference type="RefSeq" id="WP_011331337.1">
    <property type="nucleotide sequence ID" value="NC_007489.1"/>
</dbReference>
<name>Q3IVA4_CERS4</name>
<reference evidence="3" key="1">
    <citation type="submission" date="2005-09" db="EMBL/GenBank/DDBJ databases">
        <title>Complete sequence of plasmid C of Rhodobacter sphaeroides 2.4.1.</title>
        <authorList>
            <person name="Copeland A."/>
            <person name="Lucas S."/>
            <person name="Lapidus A."/>
            <person name="Barry K."/>
            <person name="Detter J.C."/>
            <person name="Glavina T."/>
            <person name="Hammon N."/>
            <person name="Israni S."/>
            <person name="Pitluck S."/>
            <person name="Richardson P."/>
            <person name="Mackenzie C."/>
            <person name="Choudhary M."/>
            <person name="Larimer F."/>
            <person name="Hauser L.J."/>
            <person name="Land M."/>
            <person name="Donohue T.J."/>
            <person name="Kaplan S."/>
        </authorList>
    </citation>
    <scope>NUCLEOTIDE SEQUENCE [LARGE SCALE GENOMIC DNA]</scope>
    <source>
        <strain evidence="3">ATCC 17023 / DSM 158 / JCM 6121 / CCUG 31486 / LMG 2827 / NBRC 12203 / NCIMB 8253 / ATH 2.4.1.</strain>
        <plasmid evidence="3">pRS241c</plasmid>
    </source>
</reference>
<dbReference type="EnsemblBacteria" id="ABA81530">
    <property type="protein sequence ID" value="ABA81530"/>
    <property type="gene ID" value="RSP_7372"/>
</dbReference>
<dbReference type="GO" id="GO:0003677">
    <property type="term" value="F:DNA binding"/>
    <property type="evidence" value="ECO:0007669"/>
    <property type="project" value="UniProtKB-KW"/>
</dbReference>
<geneLocation type="plasmid" evidence="3">
    <name>pRS241c</name>
</geneLocation>
<dbReference type="OrthoDB" id="5297879at2"/>
<protein>
    <submittedName>
        <fullName evidence="2">DNA-binding protein, H-NS family</fullName>
    </submittedName>
</protein>
<keyword evidence="3" id="KW-1185">Reference proteome</keyword>
<dbReference type="GeneID" id="3711925"/>
<keyword evidence="2" id="KW-0238">DNA-binding</keyword>
<dbReference type="AlphaFoldDB" id="Q3IVA4"/>
<dbReference type="Proteomes" id="UP000002703">
    <property type="component" value="Plasmid C"/>
</dbReference>
<feature type="domain" description="DNA-binding protein H-NS-like C-terminal" evidence="1">
    <location>
        <begin position="57"/>
        <end position="104"/>
    </location>
</feature>
<dbReference type="SUPFAM" id="SSF81273">
    <property type="entry name" value="H-NS histone-like proteins"/>
    <property type="match status" value="1"/>
</dbReference>
<evidence type="ECO:0000313" key="2">
    <source>
        <dbReference type="EMBL" id="ABA81530.1"/>
    </source>
</evidence>
<gene>
    <name evidence="2" type="ORF">RSP_7372</name>
</gene>
<organism evidence="2 3">
    <name type="scientific">Cereibacter sphaeroides (strain ATCC 17023 / DSM 158 / JCM 6121 / CCUG 31486 / LMG 2827 / NBRC 12203 / NCIMB 8253 / ATH 2.4.1.)</name>
    <name type="common">Rhodobacter sphaeroides</name>
    <dbReference type="NCBI Taxonomy" id="272943"/>
    <lineage>
        <taxon>Bacteria</taxon>
        <taxon>Pseudomonadati</taxon>
        <taxon>Pseudomonadota</taxon>
        <taxon>Alphaproteobacteria</taxon>
        <taxon>Rhodobacterales</taxon>
        <taxon>Paracoccaceae</taxon>
        <taxon>Cereibacter</taxon>
    </lineage>
</organism>
<dbReference type="InterPro" id="IPR027444">
    <property type="entry name" value="H-NS_C_dom"/>
</dbReference>
<dbReference type="InterPro" id="IPR037150">
    <property type="entry name" value="H-NS_C_dom_sf"/>
</dbReference>
<dbReference type="Gene3D" id="4.10.430.10">
    <property type="entry name" value="Histone-like protein H-NS, C-terminal domain"/>
    <property type="match status" value="1"/>
</dbReference>
<keyword evidence="2" id="KW-0614">Plasmid</keyword>
<accession>Q3IVA4</accession>